<dbReference type="AlphaFoldDB" id="A0A5R9JI87"/>
<proteinExistence type="inferred from homology"/>
<reference evidence="3 4" key="1">
    <citation type="submission" date="2019-05" db="EMBL/GenBank/DDBJ databases">
        <authorList>
            <person name="Pankratov T."/>
            <person name="Grouzdev D."/>
        </authorList>
    </citation>
    <scope>NUCLEOTIDE SEQUENCE [LARGE SCALE GENOMIC DNA]</scope>
    <source>
        <strain evidence="3 4">KEBCLARHB70R</strain>
    </source>
</reference>
<evidence type="ECO:0000313" key="3">
    <source>
        <dbReference type="EMBL" id="TLU74038.1"/>
    </source>
</evidence>
<comment type="caution">
    <text evidence="3">The sequence shown here is derived from an EMBL/GenBank/DDBJ whole genome shotgun (WGS) entry which is preliminary data.</text>
</comment>
<feature type="domain" description="YCII-related" evidence="2">
    <location>
        <begin position="1"/>
        <end position="84"/>
    </location>
</feature>
<dbReference type="RefSeq" id="WP_138324291.1">
    <property type="nucleotide sequence ID" value="NZ_VCDI01000001.1"/>
</dbReference>
<dbReference type="PANTHER" id="PTHR33606:SF3">
    <property type="entry name" value="PROTEIN YCII"/>
    <property type="match status" value="1"/>
</dbReference>
<evidence type="ECO:0000256" key="1">
    <source>
        <dbReference type="ARBA" id="ARBA00007689"/>
    </source>
</evidence>
<dbReference type="SUPFAM" id="SSF54909">
    <property type="entry name" value="Dimeric alpha+beta barrel"/>
    <property type="match status" value="1"/>
</dbReference>
<keyword evidence="4" id="KW-1185">Reference proteome</keyword>
<accession>A0A5R9JI87</accession>
<evidence type="ECO:0000259" key="2">
    <source>
        <dbReference type="Pfam" id="PF03795"/>
    </source>
</evidence>
<dbReference type="OrthoDB" id="2293521at2"/>
<organism evidence="3 4">
    <name type="scientific">Lichenicoccus roseus</name>
    <dbReference type="NCBI Taxonomy" id="2683649"/>
    <lineage>
        <taxon>Bacteria</taxon>
        <taxon>Pseudomonadati</taxon>
        <taxon>Pseudomonadota</taxon>
        <taxon>Alphaproteobacteria</taxon>
        <taxon>Acetobacterales</taxon>
        <taxon>Acetobacteraceae</taxon>
        <taxon>Lichenicoccus</taxon>
    </lineage>
</organism>
<sequence length="97" mass="10380">MLFMINCTDKPGSFDLRAATRSAHLAYLQRHAATLIQAGPLLDPDGRSTGSLLLVNVPGRSEAEALAAGDPYAEAGLFESTVIRGYRSVFRDGSLIE</sequence>
<evidence type="ECO:0000313" key="4">
    <source>
        <dbReference type="Proteomes" id="UP000305654"/>
    </source>
</evidence>
<dbReference type="InterPro" id="IPR005545">
    <property type="entry name" value="YCII"/>
</dbReference>
<dbReference type="Proteomes" id="UP000305654">
    <property type="component" value="Unassembled WGS sequence"/>
</dbReference>
<comment type="similarity">
    <text evidence="1">Belongs to the YciI family.</text>
</comment>
<dbReference type="Pfam" id="PF03795">
    <property type="entry name" value="YCII"/>
    <property type="match status" value="1"/>
</dbReference>
<dbReference type="Gene3D" id="3.30.70.1060">
    <property type="entry name" value="Dimeric alpha+beta barrel"/>
    <property type="match status" value="1"/>
</dbReference>
<gene>
    <name evidence="3" type="ORF">FE263_02140</name>
</gene>
<dbReference type="InterPro" id="IPR051807">
    <property type="entry name" value="Sec-metab_biosynth-assoc"/>
</dbReference>
<name>A0A5R9JI87_9PROT</name>
<dbReference type="EMBL" id="VCDI01000001">
    <property type="protein sequence ID" value="TLU74038.1"/>
    <property type="molecule type" value="Genomic_DNA"/>
</dbReference>
<protein>
    <submittedName>
        <fullName evidence="3">YciI family protein</fullName>
    </submittedName>
</protein>
<dbReference type="PANTHER" id="PTHR33606">
    <property type="entry name" value="PROTEIN YCII"/>
    <property type="match status" value="1"/>
</dbReference>
<dbReference type="InterPro" id="IPR011008">
    <property type="entry name" value="Dimeric_a/b-barrel"/>
</dbReference>